<dbReference type="PANTHER" id="PTHR44846">
    <property type="entry name" value="MANNOSYL-D-GLYCERATE TRANSPORT/METABOLISM SYSTEM REPRESSOR MNGR-RELATED"/>
    <property type="match status" value="1"/>
</dbReference>
<evidence type="ECO:0000313" key="5">
    <source>
        <dbReference type="EMBL" id="ASK78724.1"/>
    </source>
</evidence>
<dbReference type="InterPro" id="IPR036388">
    <property type="entry name" value="WH-like_DNA-bd_sf"/>
</dbReference>
<dbReference type="PROSITE" id="PS50949">
    <property type="entry name" value="HTH_GNTR"/>
    <property type="match status" value="1"/>
</dbReference>
<proteinExistence type="predicted"/>
<dbReference type="PANTHER" id="PTHR44846:SF16">
    <property type="entry name" value="TRANSCRIPTIONAL REGULATOR PHNF-RELATED"/>
    <property type="match status" value="1"/>
</dbReference>
<dbReference type="InterPro" id="IPR000524">
    <property type="entry name" value="Tscrpt_reg_HTH_GntR"/>
</dbReference>
<dbReference type="SUPFAM" id="SSF64288">
    <property type="entry name" value="Chorismate lyase-like"/>
    <property type="match status" value="1"/>
</dbReference>
<dbReference type="PRINTS" id="PR00035">
    <property type="entry name" value="HTHGNTR"/>
</dbReference>
<dbReference type="Pfam" id="PF00392">
    <property type="entry name" value="GntR"/>
    <property type="match status" value="1"/>
</dbReference>
<dbReference type="SMART" id="SM00345">
    <property type="entry name" value="HTH_GNTR"/>
    <property type="match status" value="1"/>
</dbReference>
<dbReference type="SMART" id="SM00866">
    <property type="entry name" value="UTRA"/>
    <property type="match status" value="1"/>
</dbReference>
<dbReference type="InterPro" id="IPR028978">
    <property type="entry name" value="Chorismate_lyase_/UTRA_dom_sf"/>
</dbReference>
<keyword evidence="1" id="KW-0805">Transcription regulation</keyword>
<dbReference type="Gene3D" id="3.40.1410.10">
    <property type="entry name" value="Chorismate lyase-like"/>
    <property type="match status" value="1"/>
</dbReference>
<evidence type="ECO:0000256" key="3">
    <source>
        <dbReference type="ARBA" id="ARBA00023163"/>
    </source>
</evidence>
<dbReference type="AlphaFoldDB" id="A0A220VE99"/>
<gene>
    <name evidence="5" type="ORF">CF386_06800</name>
</gene>
<keyword evidence="6" id="KW-1185">Reference proteome</keyword>
<dbReference type="InterPro" id="IPR050679">
    <property type="entry name" value="Bact_HTH_transcr_reg"/>
</dbReference>
<evidence type="ECO:0000259" key="4">
    <source>
        <dbReference type="PROSITE" id="PS50949"/>
    </source>
</evidence>
<protein>
    <recommendedName>
        <fullName evidence="4">HTH gntR-type domain-containing protein</fullName>
    </recommendedName>
</protein>
<evidence type="ECO:0000313" key="6">
    <source>
        <dbReference type="Proteomes" id="UP000242175"/>
    </source>
</evidence>
<keyword evidence="3" id="KW-0804">Transcription</keyword>
<name>A0A220VE99_9GAMM</name>
<dbReference type="Proteomes" id="UP000242175">
    <property type="component" value="Chromosome large"/>
</dbReference>
<organism evidence="5 6">
    <name type="scientific">Paraphotobacterium marinum</name>
    <dbReference type="NCBI Taxonomy" id="1755811"/>
    <lineage>
        <taxon>Bacteria</taxon>
        <taxon>Pseudomonadati</taxon>
        <taxon>Pseudomonadota</taxon>
        <taxon>Gammaproteobacteria</taxon>
        <taxon>Vibrionales</taxon>
        <taxon>Vibrionaceae</taxon>
        <taxon>Paraphotobacterium</taxon>
    </lineage>
</organism>
<dbReference type="GO" id="GO:0003677">
    <property type="term" value="F:DNA binding"/>
    <property type="evidence" value="ECO:0007669"/>
    <property type="project" value="UniProtKB-KW"/>
</dbReference>
<feature type="domain" description="HTH gntR-type" evidence="4">
    <location>
        <begin position="1"/>
        <end position="68"/>
    </location>
</feature>
<evidence type="ECO:0000256" key="2">
    <source>
        <dbReference type="ARBA" id="ARBA00023125"/>
    </source>
</evidence>
<accession>A0A220VE99</accession>
<dbReference type="KEGG" id="pmai:CF386_06800"/>
<dbReference type="CDD" id="cd07377">
    <property type="entry name" value="WHTH_GntR"/>
    <property type="match status" value="1"/>
</dbReference>
<evidence type="ECO:0000256" key="1">
    <source>
        <dbReference type="ARBA" id="ARBA00023015"/>
    </source>
</evidence>
<dbReference type="Gene3D" id="1.10.10.10">
    <property type="entry name" value="Winged helix-like DNA-binding domain superfamily/Winged helix DNA-binding domain"/>
    <property type="match status" value="1"/>
</dbReference>
<dbReference type="Pfam" id="PF07702">
    <property type="entry name" value="UTRA"/>
    <property type="match status" value="1"/>
</dbReference>
<keyword evidence="2" id="KW-0238">DNA-binding</keyword>
<dbReference type="OrthoDB" id="6626198at2"/>
<dbReference type="InterPro" id="IPR036390">
    <property type="entry name" value="WH_DNA-bd_sf"/>
</dbReference>
<reference evidence="5 6" key="1">
    <citation type="journal article" date="2016" name="Int. J. Syst. Evol. Microbiol.">
        <title>Paraphotobacterium marinum gen. nov., sp. nov., a member of the family Vibrionaceae, isolated from surface seawater.</title>
        <authorList>
            <person name="Huang Z."/>
            <person name="Dong C."/>
            <person name="Shao Z."/>
        </authorList>
    </citation>
    <scope>NUCLEOTIDE SEQUENCE [LARGE SCALE GENOMIC DNA]</scope>
    <source>
        <strain evidence="5 6">NSCS20N07D</strain>
    </source>
</reference>
<dbReference type="RefSeq" id="WP_089073632.1">
    <property type="nucleotide sequence ID" value="NZ_CBCSAM010000001.1"/>
</dbReference>
<dbReference type="SUPFAM" id="SSF46785">
    <property type="entry name" value="Winged helix' DNA-binding domain"/>
    <property type="match status" value="1"/>
</dbReference>
<sequence length="231" mass="26873">MFIYQNIAKQLKMNIDENLYKNGFLPSETDLANHFKINRNTLRKALNELVKAGLIEKKQGKATLIIDKNNTYLLSGCSHYTKNFKKSGIYPRTKVLFCKKISPSLNVSSYFEQNYKYLIHIKTLRIIHNEPRSLIDHYLPFTDRYEEIKHFKTGSLHYFLQNHLGIKLTRKKTTISALMPSAIDKQHLNLKSNIPVTLVKTENKINNEEGFLGEISFSRTRSDLVQITVEH</sequence>
<dbReference type="InterPro" id="IPR011663">
    <property type="entry name" value="UTRA"/>
</dbReference>
<dbReference type="GO" id="GO:0003700">
    <property type="term" value="F:DNA-binding transcription factor activity"/>
    <property type="evidence" value="ECO:0007669"/>
    <property type="project" value="InterPro"/>
</dbReference>
<dbReference type="EMBL" id="CP022355">
    <property type="protein sequence ID" value="ASK78724.1"/>
    <property type="molecule type" value="Genomic_DNA"/>
</dbReference>